<feature type="domain" description="Fido" evidence="4">
    <location>
        <begin position="112"/>
        <end position="248"/>
    </location>
</feature>
<keyword evidence="2" id="KW-0547">Nucleotide-binding</keyword>
<dbReference type="PANTHER" id="PTHR13504">
    <property type="entry name" value="FIDO DOMAIN-CONTAINING PROTEIN DDB_G0283145"/>
    <property type="match status" value="1"/>
</dbReference>
<evidence type="ECO:0000313" key="5">
    <source>
        <dbReference type="EMBL" id="AAS96517.1"/>
    </source>
</evidence>
<dbReference type="InterPro" id="IPR040198">
    <property type="entry name" value="Fido_containing"/>
</dbReference>
<keyword evidence="6" id="KW-1185">Reference proteome</keyword>
<dbReference type="Proteomes" id="UP000002194">
    <property type="component" value="Chromosome"/>
</dbReference>
<feature type="binding site" evidence="2">
    <location>
        <begin position="226"/>
        <end position="227"/>
    </location>
    <ligand>
        <name>ATP</name>
        <dbReference type="ChEBI" id="CHEBI:30616"/>
    </ligand>
</feature>
<dbReference type="Gene3D" id="1.10.3290.10">
    <property type="entry name" value="Fido-like domain"/>
    <property type="match status" value="1"/>
</dbReference>
<dbReference type="OrthoDB" id="9813719at2"/>
<name>Q72AF3_NITV2</name>
<dbReference type="PANTHER" id="PTHR13504:SF38">
    <property type="entry name" value="FIDO DOMAIN-CONTAINING PROTEIN"/>
    <property type="match status" value="1"/>
</dbReference>
<accession>Q72AF3</accession>
<dbReference type="SUPFAM" id="SSF140931">
    <property type="entry name" value="Fic-like"/>
    <property type="match status" value="1"/>
</dbReference>
<dbReference type="KEGG" id="dvu:DVU_2042"/>
<dbReference type="PaxDb" id="882-DVU_2042"/>
<evidence type="ECO:0000256" key="1">
    <source>
        <dbReference type="PIRSR" id="PIRSR640198-1"/>
    </source>
</evidence>
<dbReference type="InterPro" id="IPR036597">
    <property type="entry name" value="Fido-like_dom_sf"/>
</dbReference>
<keyword evidence="2" id="KW-0067">ATP-binding</keyword>
<feature type="binding site" evidence="2">
    <location>
        <begin position="194"/>
        <end position="201"/>
    </location>
    <ligand>
        <name>ATP</name>
        <dbReference type="ChEBI" id="CHEBI:30616"/>
    </ligand>
</feature>
<dbReference type="STRING" id="882.DVU_2042"/>
<evidence type="ECO:0000313" key="6">
    <source>
        <dbReference type="Proteomes" id="UP000002194"/>
    </source>
</evidence>
<sequence>MLEGVYLATRYARIAYMTHDAFQTVDALKAKLDSHRPLPAEAVRQLRADMVLRYTFHSNAIEGNTLSLMETKVVLEDGMTIGGKSVREHLEAINHAEAISFLETLVDAGAPLDERSLKELHQLVFRGISDSAGRYRTGNVIISGAGHTPPDHLHVQHRMDAFFDWYGQEEMQLHPVERAARMHADLVVIHPFTDGNGRTSRLAMNLELMRAGFPTVVIPVEQRAAYYENLDAVGTRQDYEPFIRQVVALVEHSFAPYWPLLGLA</sequence>
<dbReference type="Pfam" id="PF02661">
    <property type="entry name" value="Fic"/>
    <property type="match status" value="1"/>
</dbReference>
<feature type="active site" evidence="1">
    <location>
        <position position="190"/>
    </location>
</feature>
<dbReference type="SMR" id="Q72AF3"/>
<dbReference type="GO" id="GO:0005524">
    <property type="term" value="F:ATP binding"/>
    <property type="evidence" value="ECO:0007669"/>
    <property type="project" value="UniProtKB-KW"/>
</dbReference>
<dbReference type="PATRIC" id="fig|882.5.peg.1863"/>
<dbReference type="PROSITE" id="PS51459">
    <property type="entry name" value="FIDO"/>
    <property type="match status" value="1"/>
</dbReference>
<dbReference type="EMBL" id="AE017285">
    <property type="protein sequence ID" value="AAS96517.1"/>
    <property type="molecule type" value="Genomic_DNA"/>
</dbReference>
<dbReference type="EnsemblBacteria" id="AAS96517">
    <property type="protein sequence ID" value="AAS96517"/>
    <property type="gene ID" value="DVU_2042"/>
</dbReference>
<organism evidence="5 6">
    <name type="scientific">Nitratidesulfovibrio vulgaris (strain ATCC 29579 / DSM 644 / CCUG 34227 / NCIMB 8303 / VKM B-1760 / Hildenborough)</name>
    <name type="common">Desulfovibrio vulgaris</name>
    <dbReference type="NCBI Taxonomy" id="882"/>
    <lineage>
        <taxon>Bacteria</taxon>
        <taxon>Pseudomonadati</taxon>
        <taxon>Thermodesulfobacteriota</taxon>
        <taxon>Desulfovibrionia</taxon>
        <taxon>Desulfovibrionales</taxon>
        <taxon>Desulfovibrionaceae</taxon>
        <taxon>Nitratidesulfovibrio</taxon>
    </lineage>
</organism>
<dbReference type="DNASU" id="2794538"/>
<proteinExistence type="predicted"/>
<feature type="site" description="Important for autoinhibition of adenylyltransferase activity" evidence="3">
    <location>
        <position position="62"/>
    </location>
</feature>
<dbReference type="PhylomeDB" id="Q72AF3"/>
<evidence type="ECO:0000256" key="2">
    <source>
        <dbReference type="PIRSR" id="PIRSR640198-2"/>
    </source>
</evidence>
<dbReference type="InterPro" id="IPR003812">
    <property type="entry name" value="Fido"/>
</dbReference>
<dbReference type="IntAct" id="Q72AF3">
    <property type="interactions" value="1"/>
</dbReference>
<gene>
    <name evidence="5" type="ordered locus">DVU_2042</name>
</gene>
<protein>
    <submittedName>
        <fullName evidence="5">Fic family protein</fullName>
    </submittedName>
</protein>
<dbReference type="AlphaFoldDB" id="Q72AF3"/>
<evidence type="ECO:0000259" key="4">
    <source>
        <dbReference type="PROSITE" id="PS51459"/>
    </source>
</evidence>
<dbReference type="eggNOG" id="COG3177">
    <property type="taxonomic scope" value="Bacteria"/>
</dbReference>
<dbReference type="HOGENOM" id="CLU_040460_3_2_7"/>
<reference evidence="5 6" key="1">
    <citation type="journal article" date="2004" name="Nat. Biotechnol.">
        <title>The genome sequence of the anaerobic, sulfate-reducing bacterium Desulfovibrio vulgaris Hildenborough.</title>
        <authorList>
            <person name="Heidelberg J.F."/>
            <person name="Seshadri R."/>
            <person name="Haveman S.A."/>
            <person name="Hemme C.L."/>
            <person name="Paulsen I.T."/>
            <person name="Kolonay J.F."/>
            <person name="Eisen J.A."/>
            <person name="Ward N."/>
            <person name="Methe B."/>
            <person name="Brinkac L.M."/>
            <person name="Daugherty S.C."/>
            <person name="Deboy R.T."/>
            <person name="Dodson R.J."/>
            <person name="Durkin A.S."/>
            <person name="Madupu R."/>
            <person name="Nelson W.C."/>
            <person name="Sullivan S.A."/>
            <person name="Fouts D."/>
            <person name="Haft D.H."/>
            <person name="Selengut J."/>
            <person name="Peterson J.D."/>
            <person name="Davidsen T.M."/>
            <person name="Zafar N."/>
            <person name="Zhou L."/>
            <person name="Radune D."/>
            <person name="Dimitrov G."/>
            <person name="Hance M."/>
            <person name="Tran K."/>
            <person name="Khouri H."/>
            <person name="Gill J."/>
            <person name="Utterback T.R."/>
            <person name="Feldblyum T.V."/>
            <person name="Wall J.D."/>
            <person name="Voordouw G."/>
            <person name="Fraser C.M."/>
        </authorList>
    </citation>
    <scope>NUCLEOTIDE SEQUENCE [LARGE SCALE GENOMIC DNA]</scope>
    <source>
        <strain evidence="6">ATCC 29579 / DSM 644 / NCIMB 8303 / VKM B-1760 / Hildenborough</strain>
    </source>
</reference>
<evidence type="ECO:0000256" key="3">
    <source>
        <dbReference type="PIRSR" id="PIRSR640198-3"/>
    </source>
</evidence>